<sequence length="153" mass="15867">MFADHVDQFPSAGYALELACGSGSVAVWLARRGSHVTAVDVSPVAIAAAVRLAEAAGVADRCRFSVVDLDDGLPEGPPVNVLVCQRFRDGRLDRDVLARIAPGGVLAVTALSEVGAEPGRFRAAAGELTRAFGSLDVITAGEADGLAWLLARR</sequence>
<dbReference type="InterPro" id="IPR041698">
    <property type="entry name" value="Methyltransf_25"/>
</dbReference>
<reference evidence="2 3" key="1">
    <citation type="journal article" date="2019" name="Emerg. Microbes Infect.">
        <title>Comprehensive subspecies identification of 175 nontuberculous mycobacteria species based on 7547 genomic profiles.</title>
        <authorList>
            <person name="Matsumoto Y."/>
            <person name="Kinjo T."/>
            <person name="Motooka D."/>
            <person name="Nabeya D."/>
            <person name="Jung N."/>
            <person name="Uechi K."/>
            <person name="Horii T."/>
            <person name="Iida T."/>
            <person name="Fujita J."/>
            <person name="Nakamura S."/>
        </authorList>
    </citation>
    <scope>NUCLEOTIDE SEQUENCE [LARGE SCALE GENOMIC DNA]</scope>
    <source>
        <strain evidence="2 3">JCM 17899</strain>
    </source>
</reference>
<name>A0A7I7QWG3_9MYCO</name>
<dbReference type="Gene3D" id="3.40.50.150">
    <property type="entry name" value="Vaccinia Virus protein VP39"/>
    <property type="match status" value="1"/>
</dbReference>
<dbReference type="SUPFAM" id="SSF53335">
    <property type="entry name" value="S-adenosyl-L-methionine-dependent methyltransferases"/>
    <property type="match status" value="1"/>
</dbReference>
<dbReference type="InterPro" id="IPR029063">
    <property type="entry name" value="SAM-dependent_MTases_sf"/>
</dbReference>
<dbReference type="CDD" id="cd02440">
    <property type="entry name" value="AdoMet_MTases"/>
    <property type="match status" value="1"/>
</dbReference>
<organism evidence="2 3">
    <name type="scientific">Mycolicibacterium sediminis</name>
    <dbReference type="NCBI Taxonomy" id="1286180"/>
    <lineage>
        <taxon>Bacteria</taxon>
        <taxon>Bacillati</taxon>
        <taxon>Actinomycetota</taxon>
        <taxon>Actinomycetes</taxon>
        <taxon>Mycobacteriales</taxon>
        <taxon>Mycobacteriaceae</taxon>
        <taxon>Mycolicibacterium</taxon>
    </lineage>
</organism>
<feature type="domain" description="Methyltransferase" evidence="1">
    <location>
        <begin position="16"/>
        <end position="84"/>
    </location>
</feature>
<keyword evidence="2" id="KW-0808">Transferase</keyword>
<dbReference type="Proteomes" id="UP000467193">
    <property type="component" value="Chromosome"/>
</dbReference>
<proteinExistence type="predicted"/>
<dbReference type="GO" id="GO:0032259">
    <property type="term" value="P:methylation"/>
    <property type="evidence" value="ECO:0007669"/>
    <property type="project" value="UniProtKB-KW"/>
</dbReference>
<protein>
    <submittedName>
        <fullName evidence="2">SAM-dependent methyltransferase</fullName>
    </submittedName>
</protein>
<evidence type="ECO:0000313" key="3">
    <source>
        <dbReference type="Proteomes" id="UP000467193"/>
    </source>
</evidence>
<gene>
    <name evidence="2" type="ORF">MSEDJ_43420</name>
</gene>
<dbReference type="KEGG" id="msei:MSEDJ_43420"/>
<dbReference type="GO" id="GO:0008168">
    <property type="term" value="F:methyltransferase activity"/>
    <property type="evidence" value="ECO:0007669"/>
    <property type="project" value="UniProtKB-KW"/>
</dbReference>
<keyword evidence="2" id="KW-0489">Methyltransferase</keyword>
<dbReference type="Pfam" id="PF13649">
    <property type="entry name" value="Methyltransf_25"/>
    <property type="match status" value="1"/>
</dbReference>
<dbReference type="EMBL" id="AP022588">
    <property type="protein sequence ID" value="BBY30246.1"/>
    <property type="molecule type" value="Genomic_DNA"/>
</dbReference>
<evidence type="ECO:0000313" key="2">
    <source>
        <dbReference type="EMBL" id="BBY30246.1"/>
    </source>
</evidence>
<keyword evidence="3" id="KW-1185">Reference proteome</keyword>
<dbReference type="AlphaFoldDB" id="A0A7I7QWG3"/>
<accession>A0A7I7QWG3</accession>
<evidence type="ECO:0000259" key="1">
    <source>
        <dbReference type="Pfam" id="PF13649"/>
    </source>
</evidence>